<dbReference type="InterPro" id="IPR030949">
    <property type="entry name" value="ECF_S_folate_fam"/>
</dbReference>
<feature type="transmembrane region" description="Helical" evidence="1">
    <location>
        <begin position="77"/>
        <end position="95"/>
    </location>
</feature>
<dbReference type="RefSeq" id="WP_249513107.1">
    <property type="nucleotide sequence ID" value="NZ_CP093365.1"/>
</dbReference>
<dbReference type="Gene3D" id="1.10.1760.20">
    <property type="match status" value="1"/>
</dbReference>
<protein>
    <submittedName>
        <fullName evidence="2">Folate family ECF transporter S component</fullName>
    </submittedName>
</protein>
<keyword evidence="1" id="KW-0472">Membrane</keyword>
<sequence length="169" mass="19079">MNNLRLENKTLALTWLGALTALQIIFGRLTIGPSFLKVGLSFIVVALIGYYFGPFKAVLSSLVADILANVIFPPQGGFFWGFTLSAMVTGVIYGFMLHDKNVSWRRLALTVTLTNLLVNLVLNTVWVSMLSNISFITLFKIRLFKELIFIPIQTFVLSIVFTWLQKHNY</sequence>
<feature type="transmembrane region" description="Helical" evidence="1">
    <location>
        <begin position="147"/>
        <end position="164"/>
    </location>
</feature>
<proteinExistence type="predicted"/>
<feature type="transmembrane region" description="Helical" evidence="1">
    <location>
        <begin position="12"/>
        <end position="31"/>
    </location>
</feature>
<name>A0ABY4PF35_9LACO</name>
<dbReference type="Proteomes" id="UP000831947">
    <property type="component" value="Chromosome"/>
</dbReference>
<keyword evidence="1" id="KW-0812">Transmembrane</keyword>
<evidence type="ECO:0000313" key="2">
    <source>
        <dbReference type="EMBL" id="UQS83922.1"/>
    </source>
</evidence>
<keyword evidence="3" id="KW-1185">Reference proteome</keyword>
<organism evidence="2 3">
    <name type="scientific">Bombilactobacillus thymidiniphilus</name>
    <dbReference type="NCBI Taxonomy" id="2923363"/>
    <lineage>
        <taxon>Bacteria</taxon>
        <taxon>Bacillati</taxon>
        <taxon>Bacillota</taxon>
        <taxon>Bacilli</taxon>
        <taxon>Lactobacillales</taxon>
        <taxon>Lactobacillaceae</taxon>
        <taxon>Bombilactobacillus</taxon>
    </lineage>
</organism>
<dbReference type="Pfam" id="PF12822">
    <property type="entry name" value="ECF_trnsprt"/>
    <property type="match status" value="1"/>
</dbReference>
<feature type="transmembrane region" description="Helical" evidence="1">
    <location>
        <begin position="107"/>
        <end position="127"/>
    </location>
</feature>
<keyword evidence="1" id="KW-1133">Transmembrane helix</keyword>
<reference evidence="2 3" key="1">
    <citation type="journal article" date="2022" name="Int. J. Syst. Evol. Microbiol.">
        <title>Apilactobacillus apisilvae sp. nov., Nicolia spurrieriana gen. nov. sp. nov., Bombilactobacillus folatiphilus sp. nov. and Bombilactobacillus thymidiniphilus sp. nov., four new lactic acid bacterial isolates from stingless bees Tetragonula carbonaria and Austroplebeia australis.</title>
        <authorList>
            <person name="Oliphant S.A."/>
            <person name="Watson-Haigh N.S."/>
            <person name="Sumby K.M."/>
            <person name="Gardner J."/>
            <person name="Groom S."/>
            <person name="Jiranek V."/>
        </authorList>
    </citation>
    <scope>NUCLEOTIDE SEQUENCE [LARGE SCALE GENOMIC DNA]</scope>
    <source>
        <strain evidence="2 3">SG4_A1</strain>
    </source>
</reference>
<dbReference type="EMBL" id="CP093365">
    <property type="protein sequence ID" value="UQS83922.1"/>
    <property type="molecule type" value="Genomic_DNA"/>
</dbReference>
<gene>
    <name evidence="2" type="ORF">MOO47_01655</name>
</gene>
<dbReference type="InterPro" id="IPR024529">
    <property type="entry name" value="ECF_trnsprt_substrate-spec"/>
</dbReference>
<dbReference type="NCBIfam" id="TIGR04518">
    <property type="entry name" value="ECF_S_folT_fam"/>
    <property type="match status" value="1"/>
</dbReference>
<evidence type="ECO:0000256" key="1">
    <source>
        <dbReference type="SAM" id="Phobius"/>
    </source>
</evidence>
<evidence type="ECO:0000313" key="3">
    <source>
        <dbReference type="Proteomes" id="UP000831947"/>
    </source>
</evidence>
<feature type="transmembrane region" description="Helical" evidence="1">
    <location>
        <begin position="38"/>
        <end position="57"/>
    </location>
</feature>
<accession>A0ABY4PF35</accession>